<comment type="similarity">
    <text evidence="2 10">Belongs to the class-II aminoacyl-tRNA synthetase family.</text>
</comment>
<dbReference type="Pfam" id="PF05746">
    <property type="entry name" value="DALR_1"/>
    <property type="match status" value="1"/>
</dbReference>
<dbReference type="NCBIfam" id="TIGR00211">
    <property type="entry name" value="glyS"/>
    <property type="match status" value="1"/>
</dbReference>
<gene>
    <name evidence="10 12" type="primary">glyS</name>
    <name evidence="12" type="ORF">PITCH_A420107</name>
</gene>
<keyword evidence="4 10" id="KW-0436">Ligase</keyword>
<dbReference type="GO" id="GO:0004820">
    <property type="term" value="F:glycine-tRNA ligase activity"/>
    <property type="evidence" value="ECO:0007669"/>
    <property type="project" value="UniProtKB-UniRule"/>
</dbReference>
<comment type="subunit">
    <text evidence="10">Tetramer of two alpha and two beta subunits.</text>
</comment>
<keyword evidence="7 10" id="KW-0648">Protein biosynthesis</keyword>
<name>A0A445N085_9BACT</name>
<reference evidence="12" key="1">
    <citation type="submission" date="2018-01" db="EMBL/GenBank/DDBJ databases">
        <authorList>
            <person name="Regsiter A."/>
            <person name="William W."/>
        </authorList>
    </citation>
    <scope>NUCLEOTIDE SEQUENCE</scope>
    <source>
        <strain evidence="12">TRIP AH-1</strain>
    </source>
</reference>
<keyword evidence="3 10" id="KW-0963">Cytoplasm</keyword>
<evidence type="ECO:0000313" key="12">
    <source>
        <dbReference type="EMBL" id="SPD75146.1"/>
    </source>
</evidence>
<dbReference type="SUPFAM" id="SSF109604">
    <property type="entry name" value="HD-domain/PDEase-like"/>
    <property type="match status" value="1"/>
</dbReference>
<dbReference type="Pfam" id="PF02092">
    <property type="entry name" value="tRNA_synt_2f"/>
    <property type="match status" value="1"/>
</dbReference>
<dbReference type="GO" id="GO:0006420">
    <property type="term" value="P:arginyl-tRNA aminoacylation"/>
    <property type="evidence" value="ECO:0007669"/>
    <property type="project" value="InterPro"/>
</dbReference>
<dbReference type="GO" id="GO:0006426">
    <property type="term" value="P:glycyl-tRNA aminoacylation"/>
    <property type="evidence" value="ECO:0007669"/>
    <property type="project" value="UniProtKB-UniRule"/>
</dbReference>
<keyword evidence="5 10" id="KW-0547">Nucleotide-binding</keyword>
<evidence type="ECO:0000256" key="6">
    <source>
        <dbReference type="ARBA" id="ARBA00022840"/>
    </source>
</evidence>
<feature type="domain" description="DALR anticodon binding" evidence="11">
    <location>
        <begin position="585"/>
        <end position="676"/>
    </location>
</feature>
<protein>
    <recommendedName>
        <fullName evidence="10">Glycine--tRNA ligase beta subunit</fullName>
        <ecNumber evidence="10">6.1.1.14</ecNumber>
    </recommendedName>
    <alternativeName>
        <fullName evidence="10">Glycyl-tRNA synthetase beta subunit</fullName>
        <shortName evidence="10">GlyRS</shortName>
    </alternativeName>
</protein>
<dbReference type="InterPro" id="IPR008909">
    <property type="entry name" value="DALR_anticod-bd"/>
</dbReference>
<dbReference type="EC" id="6.1.1.14" evidence="10"/>
<comment type="catalytic activity">
    <reaction evidence="9 10">
        <text>tRNA(Gly) + glycine + ATP = glycyl-tRNA(Gly) + AMP + diphosphate</text>
        <dbReference type="Rhea" id="RHEA:16013"/>
        <dbReference type="Rhea" id="RHEA-COMP:9664"/>
        <dbReference type="Rhea" id="RHEA-COMP:9683"/>
        <dbReference type="ChEBI" id="CHEBI:30616"/>
        <dbReference type="ChEBI" id="CHEBI:33019"/>
        <dbReference type="ChEBI" id="CHEBI:57305"/>
        <dbReference type="ChEBI" id="CHEBI:78442"/>
        <dbReference type="ChEBI" id="CHEBI:78522"/>
        <dbReference type="ChEBI" id="CHEBI:456215"/>
        <dbReference type="EC" id="6.1.1.14"/>
    </reaction>
</comment>
<sequence>MVAEFLLEIGTEEIPSGYLADGLKALRQFAQGCLEENRIEIAGGIYSFGTPRRLVLIGKAIAERQEDLVHEVTGPPKNVAYDKEGRPTKAAIGFATRQGIAVEELTCIETPKGEYLFAKTKIPGRPTRDILAEALPQILSKIPWPKSMRWGAINTLFVRPVHWVLAIINGEVIPFEFGGVQTGNVTWGHRFMAPDPVQIYSVQGYFQAMKESFVLVDQKEREEVAQKAAGLAASAVGGVPVEDVELTATVANLVEYPSAVCGDFDKEFLNLPDPVLITVMKKHQRYFAVYDSDLRLMPNFVAINNTVARDESVVKKGHERVLRARLSDAAFFFREDLKRPLAERIEDLKGVIYQADLGTSFAKIQRSGGLAEYLAQLFIPEKIEDVKTASLLCKCDLVTHMVTEFPELQGVMGKEYARMEGYPEEVCNAVHEHYLPERAGGVLPSSAVGAVLGLADRMDTITGCFAVGLIPTGNTDPFALRRHALAIVHILEERGWDLSLTAFIDKAVSILGGDVRFDADRVSKGVLEFFRERFRNMLIRSGYESDPIEAVISVSFDRICGLRRRIDQLKKFASESAEFQTLTLTFKRVSNILKKQQQSFDVSPVLFREDCETSLWDAYQTVKDDVYNCMENARYFDAYNLLAGLRRPVDEFFDGVEVLTKSDDQLRQNRVGLLQNLSGLFLGVADFSKFSV</sequence>
<dbReference type="GO" id="GO:0005829">
    <property type="term" value="C:cytosol"/>
    <property type="evidence" value="ECO:0007669"/>
    <property type="project" value="TreeGrafter"/>
</dbReference>
<dbReference type="PANTHER" id="PTHR30075">
    <property type="entry name" value="GLYCYL-TRNA SYNTHETASE"/>
    <property type="match status" value="1"/>
</dbReference>
<dbReference type="InterPro" id="IPR006194">
    <property type="entry name" value="Gly-tRNA-synth_heterodimer"/>
</dbReference>
<evidence type="ECO:0000256" key="10">
    <source>
        <dbReference type="HAMAP-Rule" id="MF_00255"/>
    </source>
</evidence>
<dbReference type="PROSITE" id="PS50861">
    <property type="entry name" value="AA_TRNA_LIGASE_II_GLYAB"/>
    <property type="match status" value="1"/>
</dbReference>
<evidence type="ECO:0000259" key="11">
    <source>
        <dbReference type="Pfam" id="PF05746"/>
    </source>
</evidence>
<evidence type="ECO:0000256" key="7">
    <source>
        <dbReference type="ARBA" id="ARBA00022917"/>
    </source>
</evidence>
<dbReference type="GO" id="GO:0004814">
    <property type="term" value="F:arginine-tRNA ligase activity"/>
    <property type="evidence" value="ECO:0007669"/>
    <property type="project" value="InterPro"/>
</dbReference>
<keyword evidence="6 10" id="KW-0067">ATP-binding</keyword>
<dbReference type="PANTHER" id="PTHR30075:SF2">
    <property type="entry name" value="GLYCINE--TRNA LIGASE, CHLOROPLASTIC_MITOCHONDRIAL 2"/>
    <property type="match status" value="1"/>
</dbReference>
<evidence type="ECO:0000256" key="4">
    <source>
        <dbReference type="ARBA" id="ARBA00022598"/>
    </source>
</evidence>
<evidence type="ECO:0000256" key="2">
    <source>
        <dbReference type="ARBA" id="ARBA00008226"/>
    </source>
</evidence>
<dbReference type="HAMAP" id="MF_00255">
    <property type="entry name" value="Gly_tRNA_synth_beta"/>
    <property type="match status" value="1"/>
</dbReference>
<keyword evidence="8 10" id="KW-0030">Aminoacyl-tRNA synthetase</keyword>
<evidence type="ECO:0000256" key="8">
    <source>
        <dbReference type="ARBA" id="ARBA00023146"/>
    </source>
</evidence>
<proteinExistence type="inferred from homology"/>
<evidence type="ECO:0000256" key="3">
    <source>
        <dbReference type="ARBA" id="ARBA00022490"/>
    </source>
</evidence>
<evidence type="ECO:0000256" key="9">
    <source>
        <dbReference type="ARBA" id="ARBA00047937"/>
    </source>
</evidence>
<evidence type="ECO:0000256" key="1">
    <source>
        <dbReference type="ARBA" id="ARBA00004496"/>
    </source>
</evidence>
<accession>A0A445N085</accession>
<evidence type="ECO:0000256" key="5">
    <source>
        <dbReference type="ARBA" id="ARBA00022741"/>
    </source>
</evidence>
<organism evidence="12">
    <name type="scientific">uncultured Desulfobacterium sp</name>
    <dbReference type="NCBI Taxonomy" id="201089"/>
    <lineage>
        <taxon>Bacteria</taxon>
        <taxon>Pseudomonadati</taxon>
        <taxon>Thermodesulfobacteriota</taxon>
        <taxon>Desulfobacteria</taxon>
        <taxon>Desulfobacterales</taxon>
        <taxon>Desulfobacteriaceae</taxon>
        <taxon>Desulfobacterium</taxon>
        <taxon>environmental samples</taxon>
    </lineage>
</organism>
<dbReference type="PRINTS" id="PR01045">
    <property type="entry name" value="TRNASYNTHGB"/>
</dbReference>
<dbReference type="EMBL" id="OJIN01000184">
    <property type="protein sequence ID" value="SPD75146.1"/>
    <property type="molecule type" value="Genomic_DNA"/>
</dbReference>
<dbReference type="AlphaFoldDB" id="A0A445N085"/>
<dbReference type="InterPro" id="IPR015944">
    <property type="entry name" value="Gly-tRNA-synth_bsu"/>
</dbReference>
<dbReference type="GO" id="GO:0005524">
    <property type="term" value="F:ATP binding"/>
    <property type="evidence" value="ECO:0007669"/>
    <property type="project" value="UniProtKB-UniRule"/>
</dbReference>
<comment type="subcellular location">
    <subcellularLocation>
        <location evidence="1 10">Cytoplasm</location>
    </subcellularLocation>
</comment>